<dbReference type="PANTHER" id="PTHR43116:SF3">
    <property type="entry name" value="CLASS I PEPTIDE CHAIN RELEASE FACTOR"/>
    <property type="match status" value="1"/>
</dbReference>
<organism evidence="8 9">
    <name type="scientific">Geosporobacter ferrireducens</name>
    <dbReference type="NCBI Taxonomy" id="1424294"/>
    <lineage>
        <taxon>Bacteria</taxon>
        <taxon>Bacillati</taxon>
        <taxon>Bacillota</taxon>
        <taxon>Clostridia</taxon>
        <taxon>Peptostreptococcales</taxon>
        <taxon>Thermotaleaceae</taxon>
        <taxon>Geosporobacter</taxon>
    </lineage>
</organism>
<dbReference type="PROSITE" id="PS00745">
    <property type="entry name" value="RF_PROK_I"/>
    <property type="match status" value="1"/>
</dbReference>
<evidence type="ECO:0000256" key="3">
    <source>
        <dbReference type="ARBA" id="ARBA00019192"/>
    </source>
</evidence>
<dbReference type="Pfam" id="PF03462">
    <property type="entry name" value="PCRF"/>
    <property type="match status" value="1"/>
</dbReference>
<dbReference type="InterPro" id="IPR000352">
    <property type="entry name" value="Pep_chain_release_fac_I"/>
</dbReference>
<dbReference type="GO" id="GO:0005737">
    <property type="term" value="C:cytoplasm"/>
    <property type="evidence" value="ECO:0007669"/>
    <property type="project" value="UniProtKB-SubCell"/>
</dbReference>
<evidence type="ECO:0000256" key="6">
    <source>
        <dbReference type="HAMAP-Rule" id="MF_00094"/>
    </source>
</evidence>
<dbReference type="GO" id="GO:0016149">
    <property type="term" value="F:translation release factor activity, codon specific"/>
    <property type="evidence" value="ECO:0007669"/>
    <property type="project" value="UniProtKB-UniRule"/>
</dbReference>
<evidence type="ECO:0000256" key="2">
    <source>
        <dbReference type="ARBA" id="ARBA00010835"/>
    </source>
</evidence>
<dbReference type="Gene3D" id="1.20.58.410">
    <property type="entry name" value="Release factor"/>
    <property type="match status" value="1"/>
</dbReference>
<name>A0A1D8GGH5_9FIRM</name>
<dbReference type="HAMAP" id="MF_00094">
    <property type="entry name" value="Rel_fac_2"/>
    <property type="match status" value="1"/>
</dbReference>
<feature type="domain" description="Prokaryotic-type class I peptide chain release factors" evidence="7">
    <location>
        <begin position="204"/>
        <end position="220"/>
    </location>
</feature>
<comment type="similarity">
    <text evidence="2 6">Belongs to the prokaryotic/mitochondrial release factor family.</text>
</comment>
<protein>
    <recommendedName>
        <fullName evidence="3 6">Peptide chain release factor 2</fullName>
        <shortName evidence="6">RF-2</shortName>
    </recommendedName>
</protein>
<dbReference type="Pfam" id="PF00472">
    <property type="entry name" value="RF-1"/>
    <property type="match status" value="1"/>
</dbReference>
<evidence type="ECO:0000259" key="7">
    <source>
        <dbReference type="PROSITE" id="PS00745"/>
    </source>
</evidence>
<dbReference type="InterPro" id="IPR004374">
    <property type="entry name" value="PrfB"/>
</dbReference>
<keyword evidence="4 6" id="KW-0488">Methylation</keyword>
<dbReference type="EMBL" id="CP017269">
    <property type="protein sequence ID" value="AOT70008.1"/>
    <property type="molecule type" value="Genomic_DNA"/>
</dbReference>
<dbReference type="Proteomes" id="UP000095743">
    <property type="component" value="Chromosome"/>
</dbReference>
<comment type="function">
    <text evidence="1 6">Peptide chain release factor 2 directs the termination of translation in response to the peptide chain termination codons UGA and UAA.</text>
</comment>
<keyword evidence="9" id="KW-1185">Reference proteome</keyword>
<keyword evidence="5 6" id="KW-0648">Protein biosynthesis</keyword>
<evidence type="ECO:0000313" key="8">
    <source>
        <dbReference type="EMBL" id="AOT70008.1"/>
    </source>
</evidence>
<dbReference type="Gene3D" id="3.30.70.1660">
    <property type="match status" value="1"/>
</dbReference>
<comment type="subcellular location">
    <subcellularLocation>
        <location evidence="6">Cytoplasm</location>
    </subcellularLocation>
</comment>
<dbReference type="FunFam" id="3.30.160.20:FF:000010">
    <property type="entry name" value="Peptide chain release factor 2"/>
    <property type="match status" value="1"/>
</dbReference>
<dbReference type="STRING" id="1424294.Gferi_10665"/>
<feature type="modified residue" description="N5-methylglutamine" evidence="6">
    <location>
        <position position="211"/>
    </location>
</feature>
<evidence type="ECO:0000256" key="1">
    <source>
        <dbReference type="ARBA" id="ARBA00002613"/>
    </source>
</evidence>
<dbReference type="InterPro" id="IPR005139">
    <property type="entry name" value="PCRF"/>
</dbReference>
<reference evidence="8 9" key="1">
    <citation type="submission" date="2016-09" db="EMBL/GenBank/DDBJ databases">
        <title>Genomic analysis reveals versatility of anaerobic energy metabolism of Geosporobacter ferrireducens IRF9 of phylum Firmicutes.</title>
        <authorList>
            <person name="Kim S.-J."/>
        </authorList>
    </citation>
    <scope>NUCLEOTIDE SEQUENCE [LARGE SCALE GENOMIC DNA]</scope>
    <source>
        <strain evidence="8 9">IRF9</strain>
    </source>
</reference>
<dbReference type="PANTHER" id="PTHR43116">
    <property type="entry name" value="PEPTIDE CHAIN RELEASE FACTOR 2"/>
    <property type="match status" value="1"/>
</dbReference>
<evidence type="ECO:0000256" key="5">
    <source>
        <dbReference type="ARBA" id="ARBA00022917"/>
    </source>
</evidence>
<comment type="PTM">
    <text evidence="6">Methylated by PrmC. Methylation increases the termination efficiency of RF2.</text>
</comment>
<evidence type="ECO:0000256" key="4">
    <source>
        <dbReference type="ARBA" id="ARBA00022481"/>
    </source>
</evidence>
<dbReference type="SMART" id="SM00937">
    <property type="entry name" value="PCRF"/>
    <property type="match status" value="1"/>
</dbReference>
<sequence>MDTGFWDDPQKAQKTLQQAKGLKDQVKKFEDLYLSWEELQLLLDMALEEEDASIEKEILNGAEKLGQQIEELRVDTLLSGEYDHSNAILSIHAGAGGLDAQDWAEMLLRMYTRWAESKNYRVKTLDLLTDTEAGIKSVTLLIEGENAYGYMKSEKGVHRIVRISPFDPSGKRHTSFASVDVMPDIDDSVEININSSDLKIDTYRASGAGGQHVNKTESAIRITHIPTGIVVQCQNERSQHSNRDTAMKMLKAKLIELKEREQKDKIEDLKGDYSQIAWGSQIRSYVFHPYNLVKDHRTNAEMGNIQAVMDGSLDLFIHEYLKTRS</sequence>
<dbReference type="NCBIfam" id="TIGR00020">
    <property type="entry name" value="prfB"/>
    <property type="match status" value="1"/>
</dbReference>
<keyword evidence="6" id="KW-0963">Cytoplasm</keyword>
<dbReference type="AlphaFoldDB" id="A0A1D8GGH5"/>
<accession>A0A1D8GGH5</accession>
<gene>
    <name evidence="6" type="primary">prfB</name>
    <name evidence="8" type="ORF">Gferi_10665</name>
</gene>
<dbReference type="SUPFAM" id="SSF75620">
    <property type="entry name" value="Release factor"/>
    <property type="match status" value="1"/>
</dbReference>
<dbReference type="KEGG" id="gfe:Gferi_10665"/>
<proteinExistence type="inferred from homology"/>
<dbReference type="Gene3D" id="3.30.160.20">
    <property type="match status" value="1"/>
</dbReference>
<evidence type="ECO:0000313" key="9">
    <source>
        <dbReference type="Proteomes" id="UP000095743"/>
    </source>
</evidence>
<dbReference type="InterPro" id="IPR045853">
    <property type="entry name" value="Pep_chain_release_fac_I_sf"/>
</dbReference>